<feature type="transmembrane region" description="Helical" evidence="7">
    <location>
        <begin position="260"/>
        <end position="278"/>
    </location>
</feature>
<keyword evidence="2" id="KW-1003">Cell membrane</keyword>
<sequence>MPSGLVALALGGFGIGLTEFLIAGLLPQVASSFTVSEAAAGWLISGYALSVAVGAIALTAATARLPRKQVLVGLVALFVVGNLLSAIAPNYPVMLLGRIVAALCHGSFFGIGSLVARSLVVPEKKSQAVAIMFAGLTVANVLGVPFGALIGERWGWRAAFWAVTAIGVLALAGIAALVPAWAGRVRPATGTDPLPGRSVTGPDESDPAPPSGLRAQLRAFRSWQVWLTLAATALSYGGMFGAFSYIAYTFTEVSGFAPADVAWLLMVYGVGLVVGNLVGGRAADRDRDRALVLALFGLTLTLALFGLLAGSATASVVLVFVMGVTGFASVPGMITRVTDYAHGAALAASANVSASNVGNALGAWLGGLAITAGLGYTSPLYVGAGIALLSTAVMVIAARRARSPRAADRAPAS</sequence>
<evidence type="ECO:0000256" key="4">
    <source>
        <dbReference type="ARBA" id="ARBA00022989"/>
    </source>
</evidence>
<evidence type="ECO:0000256" key="1">
    <source>
        <dbReference type="ARBA" id="ARBA00004651"/>
    </source>
</evidence>
<proteinExistence type="predicted"/>
<reference evidence="9 10" key="1">
    <citation type="submission" date="2017-05" db="EMBL/GenBank/DDBJ databases">
        <title>Biotechnological potential of actinobacteria isolated from South African environments.</title>
        <authorList>
            <person name="Le Roes-Hill M."/>
            <person name="Prins A."/>
            <person name="Durrell K.A."/>
        </authorList>
    </citation>
    <scope>NUCLEOTIDE SEQUENCE [LARGE SCALE GENOMIC DNA]</scope>
    <source>
        <strain evidence="9 10">HMC13</strain>
    </source>
</reference>
<evidence type="ECO:0000256" key="5">
    <source>
        <dbReference type="ARBA" id="ARBA00023136"/>
    </source>
</evidence>
<keyword evidence="5 7" id="KW-0472">Membrane</keyword>
<dbReference type="EMBL" id="NGFN01000252">
    <property type="protein sequence ID" value="OUC97186.1"/>
    <property type="molecule type" value="Genomic_DNA"/>
</dbReference>
<dbReference type="GO" id="GO:0005886">
    <property type="term" value="C:plasma membrane"/>
    <property type="evidence" value="ECO:0007669"/>
    <property type="project" value="UniProtKB-SubCell"/>
</dbReference>
<feature type="transmembrane region" description="Helical" evidence="7">
    <location>
        <begin position="225"/>
        <end position="248"/>
    </location>
</feature>
<evidence type="ECO:0000256" key="7">
    <source>
        <dbReference type="SAM" id="Phobius"/>
    </source>
</evidence>
<dbReference type="PROSITE" id="PS50850">
    <property type="entry name" value="MFS"/>
    <property type="match status" value="1"/>
</dbReference>
<evidence type="ECO:0000259" key="8">
    <source>
        <dbReference type="PROSITE" id="PS50850"/>
    </source>
</evidence>
<keyword evidence="10" id="KW-1185">Reference proteome</keyword>
<name>A0A243RQC3_9ACTN</name>
<protein>
    <submittedName>
        <fullName evidence="9">MFS transporter</fullName>
    </submittedName>
</protein>
<feature type="transmembrane region" description="Helical" evidence="7">
    <location>
        <begin position="315"/>
        <end position="335"/>
    </location>
</feature>
<dbReference type="GO" id="GO:0022857">
    <property type="term" value="F:transmembrane transporter activity"/>
    <property type="evidence" value="ECO:0007669"/>
    <property type="project" value="InterPro"/>
</dbReference>
<feature type="transmembrane region" description="Helical" evidence="7">
    <location>
        <begin position="156"/>
        <end position="178"/>
    </location>
</feature>
<dbReference type="Gene3D" id="1.20.1250.20">
    <property type="entry name" value="MFS general substrate transporter like domains"/>
    <property type="match status" value="2"/>
</dbReference>
<accession>A0A243RQC3</accession>
<comment type="caution">
    <text evidence="9">The sequence shown here is derived from an EMBL/GenBank/DDBJ whole genome shotgun (WGS) entry which is preliminary data.</text>
</comment>
<dbReference type="InterPro" id="IPR036259">
    <property type="entry name" value="MFS_trans_sf"/>
</dbReference>
<evidence type="ECO:0000313" key="10">
    <source>
        <dbReference type="Proteomes" id="UP000195105"/>
    </source>
</evidence>
<evidence type="ECO:0000313" key="9">
    <source>
        <dbReference type="EMBL" id="OUC97186.1"/>
    </source>
</evidence>
<feature type="domain" description="Major facilitator superfamily (MFS) profile" evidence="8">
    <location>
        <begin position="4"/>
        <end position="402"/>
    </location>
</feature>
<dbReference type="CDD" id="cd17324">
    <property type="entry name" value="MFS_NepI_like"/>
    <property type="match status" value="1"/>
</dbReference>
<dbReference type="PANTHER" id="PTHR43124:SF8">
    <property type="entry name" value="INNER MEMBRANE TRANSPORT PROTEIN YDHP"/>
    <property type="match status" value="1"/>
</dbReference>
<dbReference type="SUPFAM" id="SSF103473">
    <property type="entry name" value="MFS general substrate transporter"/>
    <property type="match status" value="1"/>
</dbReference>
<feature type="transmembrane region" description="Helical" evidence="7">
    <location>
        <begin position="356"/>
        <end position="374"/>
    </location>
</feature>
<feature type="transmembrane region" description="Helical" evidence="7">
    <location>
        <begin position="70"/>
        <end position="89"/>
    </location>
</feature>
<dbReference type="InterPro" id="IPR020846">
    <property type="entry name" value="MFS_dom"/>
</dbReference>
<feature type="transmembrane region" description="Helical" evidence="7">
    <location>
        <begin position="290"/>
        <end position="309"/>
    </location>
</feature>
<feature type="region of interest" description="Disordered" evidence="6">
    <location>
        <begin position="191"/>
        <end position="211"/>
    </location>
</feature>
<feature type="transmembrane region" description="Helical" evidence="7">
    <location>
        <begin position="380"/>
        <end position="398"/>
    </location>
</feature>
<dbReference type="Pfam" id="PF07690">
    <property type="entry name" value="MFS_1"/>
    <property type="match status" value="1"/>
</dbReference>
<evidence type="ECO:0000256" key="3">
    <source>
        <dbReference type="ARBA" id="ARBA00022692"/>
    </source>
</evidence>
<dbReference type="RefSeq" id="WP_086604108.1">
    <property type="nucleotide sequence ID" value="NZ_NGFN01000252.1"/>
</dbReference>
<dbReference type="AlphaFoldDB" id="A0A243RQC3"/>
<keyword evidence="4 7" id="KW-1133">Transmembrane helix</keyword>
<feature type="transmembrane region" description="Helical" evidence="7">
    <location>
        <begin position="128"/>
        <end position="150"/>
    </location>
</feature>
<comment type="subcellular location">
    <subcellularLocation>
        <location evidence="1">Cell membrane</location>
        <topology evidence="1">Multi-pass membrane protein</topology>
    </subcellularLocation>
</comment>
<dbReference type="InterPro" id="IPR050189">
    <property type="entry name" value="MFS_Efflux_Transporters"/>
</dbReference>
<keyword evidence="3 7" id="KW-0812">Transmembrane</keyword>
<feature type="transmembrane region" description="Helical" evidence="7">
    <location>
        <begin position="95"/>
        <end position="116"/>
    </location>
</feature>
<dbReference type="PANTHER" id="PTHR43124">
    <property type="entry name" value="PURINE EFFLUX PUMP PBUE"/>
    <property type="match status" value="1"/>
</dbReference>
<dbReference type="InterPro" id="IPR011701">
    <property type="entry name" value="MFS"/>
</dbReference>
<gene>
    <name evidence="9" type="ORF">CA983_30780</name>
</gene>
<evidence type="ECO:0000256" key="2">
    <source>
        <dbReference type="ARBA" id="ARBA00022475"/>
    </source>
</evidence>
<feature type="transmembrane region" description="Helical" evidence="7">
    <location>
        <begin position="42"/>
        <end position="63"/>
    </location>
</feature>
<organism evidence="9 10">
    <name type="scientific">Streptomyces swartbergensis</name>
    <dbReference type="NCBI Taxonomy" id="487165"/>
    <lineage>
        <taxon>Bacteria</taxon>
        <taxon>Bacillati</taxon>
        <taxon>Actinomycetota</taxon>
        <taxon>Actinomycetes</taxon>
        <taxon>Kitasatosporales</taxon>
        <taxon>Streptomycetaceae</taxon>
        <taxon>Streptomyces</taxon>
    </lineage>
</organism>
<evidence type="ECO:0000256" key="6">
    <source>
        <dbReference type="SAM" id="MobiDB-lite"/>
    </source>
</evidence>
<dbReference type="Proteomes" id="UP000195105">
    <property type="component" value="Unassembled WGS sequence"/>
</dbReference>